<feature type="domain" description="Transposase DDE" evidence="2">
    <location>
        <begin position="2"/>
        <end position="33"/>
    </location>
</feature>
<dbReference type="InterPro" id="IPR025668">
    <property type="entry name" value="Tnp_DDE_dom"/>
</dbReference>
<gene>
    <name evidence="3" type="ORF">EYS08_08120</name>
</gene>
<dbReference type="OrthoDB" id="706456at2"/>
<keyword evidence="1" id="KW-1133">Transmembrane helix</keyword>
<dbReference type="AlphaFoldDB" id="A0A4Q9HEV3"/>
<dbReference type="Pfam" id="PF13612">
    <property type="entry name" value="DDE_Tnp_1_3"/>
    <property type="match status" value="1"/>
</dbReference>
<evidence type="ECO:0000313" key="3">
    <source>
        <dbReference type="EMBL" id="TBO43299.1"/>
    </source>
</evidence>
<proteinExistence type="predicted"/>
<protein>
    <recommendedName>
        <fullName evidence="2">Transposase DDE domain-containing protein</fullName>
    </recommendedName>
</protein>
<feature type="transmembrane region" description="Helical" evidence="1">
    <location>
        <begin position="34"/>
        <end position="51"/>
    </location>
</feature>
<keyword evidence="4" id="KW-1185">Reference proteome</keyword>
<keyword evidence="1" id="KW-0472">Membrane</keyword>
<reference evidence="3 4" key="1">
    <citation type="submission" date="2019-02" db="EMBL/GenBank/DDBJ databases">
        <title>Pedobacter kyonggii whole genome sequence analysis.</title>
        <authorList>
            <person name="Dahal R.H."/>
        </authorList>
    </citation>
    <scope>NUCLEOTIDE SEQUENCE [LARGE SCALE GENOMIC DNA]</scope>
    <source>
        <strain evidence="3 4">K-4-11-1</strain>
    </source>
</reference>
<evidence type="ECO:0000256" key="1">
    <source>
        <dbReference type="SAM" id="Phobius"/>
    </source>
</evidence>
<evidence type="ECO:0000313" key="4">
    <source>
        <dbReference type="Proteomes" id="UP000291819"/>
    </source>
</evidence>
<comment type="caution">
    <text evidence="3">The sequence shown here is derived from an EMBL/GenBank/DDBJ whole genome shotgun (WGS) entry which is preliminary data.</text>
</comment>
<dbReference type="EMBL" id="SIXF01000005">
    <property type="protein sequence ID" value="TBO43299.1"/>
    <property type="molecule type" value="Genomic_DNA"/>
</dbReference>
<dbReference type="Proteomes" id="UP000291819">
    <property type="component" value="Unassembled WGS sequence"/>
</dbReference>
<name>A0A4Q9HEV3_9SPHI</name>
<sequence length="77" mass="9358">MNDKIRLRKRSVIETVNNELKNIYQIEYSKHRSFINFIVNILAGLAAYSFFPKKPSINYTHFNNRTQVRDKYWMENE</sequence>
<evidence type="ECO:0000259" key="2">
    <source>
        <dbReference type="Pfam" id="PF13612"/>
    </source>
</evidence>
<keyword evidence="1" id="KW-0812">Transmembrane</keyword>
<organism evidence="3 4">
    <name type="scientific">Pedobacter kyonggii</name>
    <dbReference type="NCBI Taxonomy" id="1926871"/>
    <lineage>
        <taxon>Bacteria</taxon>
        <taxon>Pseudomonadati</taxon>
        <taxon>Bacteroidota</taxon>
        <taxon>Sphingobacteriia</taxon>
        <taxon>Sphingobacteriales</taxon>
        <taxon>Sphingobacteriaceae</taxon>
        <taxon>Pedobacter</taxon>
    </lineage>
</organism>
<accession>A0A4Q9HEV3</accession>